<comment type="caution">
    <text evidence="2">The sequence shown here is derived from an EMBL/GenBank/DDBJ whole genome shotgun (WGS) entry which is preliminary data.</text>
</comment>
<feature type="region of interest" description="Disordered" evidence="1">
    <location>
        <begin position="287"/>
        <end position="310"/>
    </location>
</feature>
<dbReference type="Proteomes" id="UP001642409">
    <property type="component" value="Unassembled WGS sequence"/>
</dbReference>
<dbReference type="EMBL" id="CATOUU010001186">
    <property type="protein sequence ID" value="CAI9978983.1"/>
    <property type="molecule type" value="Genomic_DNA"/>
</dbReference>
<organism evidence="2">
    <name type="scientific">Hexamita inflata</name>
    <dbReference type="NCBI Taxonomy" id="28002"/>
    <lineage>
        <taxon>Eukaryota</taxon>
        <taxon>Metamonada</taxon>
        <taxon>Diplomonadida</taxon>
        <taxon>Hexamitidae</taxon>
        <taxon>Hexamitinae</taxon>
        <taxon>Hexamita</taxon>
    </lineage>
</organism>
<reference evidence="2" key="1">
    <citation type="submission" date="2023-06" db="EMBL/GenBank/DDBJ databases">
        <authorList>
            <person name="Kurt Z."/>
        </authorList>
    </citation>
    <scope>NUCLEOTIDE SEQUENCE</scope>
</reference>
<dbReference type="AlphaFoldDB" id="A0AA86RQD5"/>
<protein>
    <submittedName>
        <fullName evidence="3">Hypothetical_protein</fullName>
    </submittedName>
</protein>
<sequence length="310" mass="36350">MIQQTQTKYNISSQSDQKMEQYSYIFNTAINKILNMNETRSPKEIAVLITSQLSTLQKRELWNMTAVMAQENKPAIAYYGFFKNTYAQIMCEDSLNDTDKTNIRRYCKMNIQSSNKEITKNLFQSLLKGRDIFPTQVIQYVNYVKKVVLASSEETTANYLSESLAVYKNALKLMNVYCQQITPLEIVRRIDQLGVQQYVFWKHVADLSKSQQTIIQLRQFYEQRVQKLFHVDRLSENDLQRIQANCQSCEGFNTEEVTKWLFETCFKGRTLNFGDVYKQVSRFTNASQSQQSEDNDSQKFQYSNGVYEQQ</sequence>
<keyword evidence="4" id="KW-1185">Reference proteome</keyword>
<evidence type="ECO:0000256" key="1">
    <source>
        <dbReference type="SAM" id="MobiDB-lite"/>
    </source>
</evidence>
<evidence type="ECO:0000313" key="2">
    <source>
        <dbReference type="EMBL" id="CAI9978983.1"/>
    </source>
</evidence>
<dbReference type="EMBL" id="CAXDID020000017">
    <property type="protein sequence ID" value="CAL5984934.1"/>
    <property type="molecule type" value="Genomic_DNA"/>
</dbReference>
<name>A0AA86RQD5_9EUKA</name>
<gene>
    <name evidence="2" type="ORF">HINF_LOCUS66628</name>
    <name evidence="3" type="ORF">HINF_LOCUS8395</name>
</gene>
<evidence type="ECO:0000313" key="4">
    <source>
        <dbReference type="Proteomes" id="UP001642409"/>
    </source>
</evidence>
<reference evidence="3 4" key="2">
    <citation type="submission" date="2024-07" db="EMBL/GenBank/DDBJ databases">
        <authorList>
            <person name="Akdeniz Z."/>
        </authorList>
    </citation>
    <scope>NUCLEOTIDE SEQUENCE [LARGE SCALE GENOMIC DNA]</scope>
</reference>
<evidence type="ECO:0000313" key="3">
    <source>
        <dbReference type="EMBL" id="CAL5984934.1"/>
    </source>
</evidence>
<accession>A0AA86RQD5</accession>
<feature type="compositionally biased region" description="Polar residues" evidence="1">
    <location>
        <begin position="299"/>
        <end position="310"/>
    </location>
</feature>
<proteinExistence type="predicted"/>